<evidence type="ECO:0000256" key="2">
    <source>
        <dbReference type="ARBA" id="ARBA00022670"/>
    </source>
</evidence>
<dbReference type="EMBL" id="MHQY01000005">
    <property type="protein sequence ID" value="OHA14633.1"/>
    <property type="molecule type" value="Genomic_DNA"/>
</dbReference>
<dbReference type="GO" id="GO:0006508">
    <property type="term" value="P:proteolysis"/>
    <property type="evidence" value="ECO:0007669"/>
    <property type="project" value="UniProtKB-KW"/>
</dbReference>
<feature type="active site" description="Charge relay system" evidence="5">
    <location>
        <position position="297"/>
    </location>
</feature>
<dbReference type="InterPro" id="IPR023827">
    <property type="entry name" value="Peptidase_S8_Asp-AS"/>
</dbReference>
<dbReference type="InterPro" id="IPR000209">
    <property type="entry name" value="Peptidase_S8/S53_dom"/>
</dbReference>
<keyword evidence="4 5" id="KW-0720">Serine protease</keyword>
<comment type="caution">
    <text evidence="7">The sequence shown here is derived from an EMBL/GenBank/DDBJ whole genome shotgun (WGS) entry which is preliminary data.</text>
</comment>
<evidence type="ECO:0000256" key="1">
    <source>
        <dbReference type="ARBA" id="ARBA00011073"/>
    </source>
</evidence>
<dbReference type="Gene3D" id="3.40.50.200">
    <property type="entry name" value="Peptidase S8/S53 domain"/>
    <property type="match status" value="1"/>
</dbReference>
<sequence>MRKKVLYIIAGFGIIFVFTVKAAIFVDIDFLNLEQENPRFIVAYNQIKAVDAWRLLNSISTNFTKVKIGIIDSGIDAGHSEFSPEFKEVDLNGTSDFARKDQDPGGHGTQVSGIIGANNISFPNPDNYFSPQMNGILSGVHNLPYSLKVDFDGGEKSFFNLFKVYGKLFDLAVIRGVDIVNLSKVSTAETPFQCLAYQGANGIYALQLLSYFNTLFVVAAGETFPGSITSEDADCSFPANLGNDLSNVITAGGLASDGKNRFVGSPSGNAVNIAAPASDVYAPKPGNEYDEFFGDTSASAPMVTGVAGLLKAIKPELTPSQIKQILIETADPIQTGEPDKRIGTGCYANPSDPVNTGCRLNAEKAVCHQLVLNCVPPSPLVGGNFPISTAPLPQISPAVAFDGENYLVVWMDARDGQPEHQS</sequence>
<dbReference type="PANTHER" id="PTHR43806">
    <property type="entry name" value="PEPTIDASE S8"/>
    <property type="match status" value="1"/>
</dbReference>
<evidence type="ECO:0000313" key="7">
    <source>
        <dbReference type="EMBL" id="OHA14633.1"/>
    </source>
</evidence>
<evidence type="ECO:0000256" key="3">
    <source>
        <dbReference type="ARBA" id="ARBA00022801"/>
    </source>
</evidence>
<dbReference type="PROSITE" id="PS00137">
    <property type="entry name" value="SUBTILASE_HIS"/>
    <property type="match status" value="1"/>
</dbReference>
<evidence type="ECO:0000256" key="5">
    <source>
        <dbReference type="PROSITE-ProRule" id="PRU01240"/>
    </source>
</evidence>
<feature type="active site" description="Charge relay system" evidence="5">
    <location>
        <position position="107"/>
    </location>
</feature>
<keyword evidence="3 5" id="KW-0378">Hydrolase</keyword>
<dbReference type="InterPro" id="IPR036852">
    <property type="entry name" value="Peptidase_S8/S53_dom_sf"/>
</dbReference>
<evidence type="ECO:0000256" key="4">
    <source>
        <dbReference type="ARBA" id="ARBA00022825"/>
    </source>
</evidence>
<comment type="similarity">
    <text evidence="1 5">Belongs to the peptidase S8 family.</text>
</comment>
<dbReference type="AlphaFoldDB" id="A0A1G2LSW0"/>
<name>A0A1G2LSW0_9BACT</name>
<dbReference type="PRINTS" id="PR00723">
    <property type="entry name" value="SUBTILISIN"/>
</dbReference>
<proteinExistence type="inferred from homology"/>
<dbReference type="InterPro" id="IPR022398">
    <property type="entry name" value="Peptidase_S8_His-AS"/>
</dbReference>
<evidence type="ECO:0000259" key="6">
    <source>
        <dbReference type="Pfam" id="PF00082"/>
    </source>
</evidence>
<accession>A0A1G2LSW0</accession>
<feature type="active site" description="Charge relay system" evidence="5">
    <location>
        <position position="72"/>
    </location>
</feature>
<gene>
    <name evidence="7" type="ORF">A3G49_05625</name>
</gene>
<feature type="domain" description="Peptidase S8/S53" evidence="6">
    <location>
        <begin position="65"/>
        <end position="345"/>
    </location>
</feature>
<dbReference type="GO" id="GO:0004252">
    <property type="term" value="F:serine-type endopeptidase activity"/>
    <property type="evidence" value="ECO:0007669"/>
    <property type="project" value="UniProtKB-UniRule"/>
</dbReference>
<organism evidence="7 8">
    <name type="scientific">Candidatus Sungbacteria bacterium RIFCSPLOWO2_12_FULL_41_11</name>
    <dbReference type="NCBI Taxonomy" id="1802286"/>
    <lineage>
        <taxon>Bacteria</taxon>
        <taxon>Candidatus Sungiibacteriota</taxon>
    </lineage>
</organism>
<dbReference type="PANTHER" id="PTHR43806:SF11">
    <property type="entry name" value="CEREVISIN-RELATED"/>
    <property type="match status" value="1"/>
</dbReference>
<evidence type="ECO:0000313" key="8">
    <source>
        <dbReference type="Proteomes" id="UP000177171"/>
    </source>
</evidence>
<dbReference type="Proteomes" id="UP000177171">
    <property type="component" value="Unassembled WGS sequence"/>
</dbReference>
<dbReference type="SUPFAM" id="SSF52743">
    <property type="entry name" value="Subtilisin-like"/>
    <property type="match status" value="1"/>
</dbReference>
<dbReference type="PROSITE" id="PS51892">
    <property type="entry name" value="SUBTILASE"/>
    <property type="match status" value="1"/>
</dbReference>
<dbReference type="InterPro" id="IPR015500">
    <property type="entry name" value="Peptidase_S8_subtilisin-rel"/>
</dbReference>
<protein>
    <recommendedName>
        <fullName evidence="6">Peptidase S8/S53 domain-containing protein</fullName>
    </recommendedName>
</protein>
<keyword evidence="2 5" id="KW-0645">Protease</keyword>
<dbReference type="InterPro" id="IPR050131">
    <property type="entry name" value="Peptidase_S8_subtilisin-like"/>
</dbReference>
<dbReference type="PROSITE" id="PS00136">
    <property type="entry name" value="SUBTILASE_ASP"/>
    <property type="match status" value="1"/>
</dbReference>
<reference evidence="7 8" key="1">
    <citation type="journal article" date="2016" name="Nat. Commun.">
        <title>Thousands of microbial genomes shed light on interconnected biogeochemical processes in an aquifer system.</title>
        <authorList>
            <person name="Anantharaman K."/>
            <person name="Brown C.T."/>
            <person name="Hug L.A."/>
            <person name="Sharon I."/>
            <person name="Castelle C.J."/>
            <person name="Probst A.J."/>
            <person name="Thomas B.C."/>
            <person name="Singh A."/>
            <person name="Wilkins M.J."/>
            <person name="Karaoz U."/>
            <person name="Brodie E.L."/>
            <person name="Williams K.H."/>
            <person name="Hubbard S.S."/>
            <person name="Banfield J.F."/>
        </authorList>
    </citation>
    <scope>NUCLEOTIDE SEQUENCE [LARGE SCALE GENOMIC DNA]</scope>
</reference>
<dbReference type="Pfam" id="PF00082">
    <property type="entry name" value="Peptidase_S8"/>
    <property type="match status" value="1"/>
</dbReference>